<proteinExistence type="predicted"/>
<dbReference type="GO" id="GO:0006260">
    <property type="term" value="P:DNA replication"/>
    <property type="evidence" value="ECO:0007669"/>
    <property type="project" value="TreeGrafter"/>
</dbReference>
<dbReference type="SMART" id="SM00382">
    <property type="entry name" value="AAA"/>
    <property type="match status" value="1"/>
</dbReference>
<gene>
    <name evidence="2" type="ORF">ESZ50_11385</name>
</gene>
<comment type="caution">
    <text evidence="2">The sequence shown here is derived from an EMBL/GenBank/DDBJ whole genome shotgun (WGS) entry which is preliminary data.</text>
</comment>
<dbReference type="OrthoDB" id="2052561at2"/>
<dbReference type="AlphaFoldDB" id="A0A6C2C149"/>
<dbReference type="Pfam" id="PF01695">
    <property type="entry name" value="IstB_IS21"/>
    <property type="match status" value="1"/>
</dbReference>
<dbReference type="RefSeq" id="WP_148624076.1">
    <property type="nucleotide sequence ID" value="NZ_SDGZ01000031.1"/>
</dbReference>
<reference evidence="2 3" key="1">
    <citation type="submission" date="2019-01" db="EMBL/GenBank/DDBJ databases">
        <title>Weissella sp. nov., a novel lactic acid bacterium isolated from animal feces.</title>
        <authorList>
            <person name="Wang L.-T."/>
        </authorList>
    </citation>
    <scope>NUCLEOTIDE SEQUENCE [LARGE SCALE GENOMIC DNA]</scope>
    <source>
        <strain evidence="2 3">8H-2</strain>
    </source>
</reference>
<evidence type="ECO:0000313" key="2">
    <source>
        <dbReference type="EMBL" id="TYC47771.1"/>
    </source>
</evidence>
<dbReference type="GO" id="GO:0005524">
    <property type="term" value="F:ATP binding"/>
    <property type="evidence" value="ECO:0007669"/>
    <property type="project" value="InterPro"/>
</dbReference>
<dbReference type="SUPFAM" id="SSF52540">
    <property type="entry name" value="P-loop containing nucleoside triphosphate hydrolases"/>
    <property type="match status" value="1"/>
</dbReference>
<organism evidence="2 3">
    <name type="scientific">Weissella muntiaci</name>
    <dbReference type="NCBI Taxonomy" id="2508881"/>
    <lineage>
        <taxon>Bacteria</taxon>
        <taxon>Bacillati</taxon>
        <taxon>Bacillota</taxon>
        <taxon>Bacilli</taxon>
        <taxon>Lactobacillales</taxon>
        <taxon>Lactobacillaceae</taxon>
        <taxon>Weissella</taxon>
    </lineage>
</organism>
<dbReference type="InterPro" id="IPR002611">
    <property type="entry name" value="IstB_ATP-bd"/>
</dbReference>
<dbReference type="EMBL" id="SDGZ01000031">
    <property type="protein sequence ID" value="TYC47771.1"/>
    <property type="molecule type" value="Genomic_DNA"/>
</dbReference>
<dbReference type="Proteomes" id="UP000371977">
    <property type="component" value="Unassembled WGS sequence"/>
</dbReference>
<dbReference type="CDD" id="cd00009">
    <property type="entry name" value="AAA"/>
    <property type="match status" value="1"/>
</dbReference>
<name>A0A6C2C149_9LACO</name>
<evidence type="ECO:0000313" key="3">
    <source>
        <dbReference type="Proteomes" id="UP000371977"/>
    </source>
</evidence>
<dbReference type="PANTHER" id="PTHR30050:SF4">
    <property type="entry name" value="ATP-BINDING PROTEIN RV3427C IN INSERTION SEQUENCE-RELATED"/>
    <property type="match status" value="1"/>
</dbReference>
<dbReference type="Pfam" id="PF07319">
    <property type="entry name" value="DnaI_N"/>
    <property type="match status" value="1"/>
</dbReference>
<dbReference type="InterPro" id="IPR009928">
    <property type="entry name" value="DnaI_N"/>
</dbReference>
<dbReference type="PANTHER" id="PTHR30050">
    <property type="entry name" value="CHROMOSOMAL REPLICATION INITIATOR PROTEIN DNAA"/>
    <property type="match status" value="1"/>
</dbReference>
<keyword evidence="3" id="KW-1185">Reference proteome</keyword>
<feature type="domain" description="AAA+ ATPase" evidence="1">
    <location>
        <begin position="157"/>
        <end position="283"/>
    </location>
</feature>
<accession>A0A6C2C149</accession>
<dbReference type="InterPro" id="IPR003593">
    <property type="entry name" value="AAA+_ATPase"/>
</dbReference>
<evidence type="ECO:0000259" key="1">
    <source>
        <dbReference type="SMART" id="SM00382"/>
    </source>
</evidence>
<dbReference type="Gene3D" id="3.40.50.300">
    <property type="entry name" value="P-loop containing nucleotide triphosphate hydrolases"/>
    <property type="match status" value="1"/>
</dbReference>
<protein>
    <submittedName>
        <fullName evidence="2">Prepilin peptidase</fullName>
    </submittedName>
</protein>
<sequence length="302" mass="34516">MENMSEGIRKSKVGQKVIKDFEAMKAELLSDPEIAEFITKHGLTDQQVQNNISKLFEYQTERNAFENNSQKMINGYKPILGLSGGSNSYVYISYDETEKRKQEQINKQKMAFLGRESLVLDKTIKMARFDNFQIKDNEERRAFDFAKKTVEFYLNDGEGNTALVGKQGTGKSHLAMSILKEYNETPGHSAMYASYSQVIRLIKDSFGGGDAKYSQQNMLRLLASVDLLVLDDVGSENVTDFSQELLTDLMDSRTRTIITTNYSSDELRRTYEARTVSRLLRGVSRDRAFSFQNLKDKRIQAF</sequence>
<dbReference type="InterPro" id="IPR027417">
    <property type="entry name" value="P-loop_NTPase"/>
</dbReference>